<dbReference type="InterPro" id="IPR051783">
    <property type="entry name" value="NAD(P)-dependent_oxidoreduct"/>
</dbReference>
<accession>A0A9Q8US56</accession>
<dbReference type="EMBL" id="CP090169">
    <property type="protein sequence ID" value="UJO20425.1"/>
    <property type="molecule type" value="Genomic_DNA"/>
</dbReference>
<evidence type="ECO:0000313" key="1">
    <source>
        <dbReference type="EMBL" id="UJO20425.1"/>
    </source>
</evidence>
<proteinExistence type="predicted"/>
<organism evidence="1 2">
    <name type="scientific">Passalora fulva</name>
    <name type="common">Tomato leaf mold</name>
    <name type="synonym">Cladosporium fulvum</name>
    <dbReference type="NCBI Taxonomy" id="5499"/>
    <lineage>
        <taxon>Eukaryota</taxon>
        <taxon>Fungi</taxon>
        <taxon>Dikarya</taxon>
        <taxon>Ascomycota</taxon>
        <taxon>Pezizomycotina</taxon>
        <taxon>Dothideomycetes</taxon>
        <taxon>Dothideomycetidae</taxon>
        <taxon>Mycosphaerellales</taxon>
        <taxon>Mycosphaerellaceae</taxon>
        <taxon>Fulvia</taxon>
    </lineage>
</organism>
<dbReference type="InterPro" id="IPR036291">
    <property type="entry name" value="NAD(P)-bd_dom_sf"/>
</dbReference>
<gene>
    <name evidence="1" type="ORF">CLAFUR5_09991</name>
</gene>
<keyword evidence="2" id="KW-1185">Reference proteome</keyword>
<dbReference type="PANTHER" id="PTHR48079:SF8">
    <property type="entry name" value="NAD(P)-BINDING DOMAIN-CONTAINING PROTEIN"/>
    <property type="match status" value="1"/>
</dbReference>
<reference evidence="1" key="1">
    <citation type="submission" date="2021-12" db="EMBL/GenBank/DDBJ databases">
        <authorList>
            <person name="Zaccaron A."/>
            <person name="Stergiopoulos I."/>
        </authorList>
    </citation>
    <scope>NUCLEOTIDE SEQUENCE</scope>
    <source>
        <strain evidence="1">Race5_Kim</strain>
    </source>
</reference>
<dbReference type="Proteomes" id="UP000756132">
    <property type="component" value="Chromosome 7"/>
</dbReference>
<name>A0A9Q8US56_PASFU</name>
<dbReference type="KEGG" id="ffu:CLAFUR5_09991"/>
<dbReference type="GeneID" id="71989869"/>
<evidence type="ECO:0000313" key="2">
    <source>
        <dbReference type="Proteomes" id="UP000756132"/>
    </source>
</evidence>
<dbReference type="GO" id="GO:0004029">
    <property type="term" value="F:aldehyde dehydrogenase (NAD+) activity"/>
    <property type="evidence" value="ECO:0007669"/>
    <property type="project" value="TreeGrafter"/>
</dbReference>
<sequence>MNGRTKLVSCRANSYYSTGATGFVGGQALHEIYHAARAHFEIAVLNRHVESEAKILKAFPKVRIVRGDLDAVELIESEAQNADVVFHLASTKHLRSAQAIANGLSDIRRSKPGYWVQMSGASMFSVPDIAKGTYGEPPSVFHDDLKDTDKILSIIRNNPARNVDHLVLDRDSSKVKTALIVGPLIYGTGQGPGNTRSIQVPEMTRVTLEKGEGFRVGAGKSVWSTIHVRDLGAVFGKLALAADEKQADACNENGVYCIESGKKAFGDIAELIAKEAHAQSLIKSAEVKTSLSADEANAAMPAGAVFWATNAVSVGERARKQLSWQPVHESLEDTIPDAVKLEAHRRTASSMV</sequence>
<dbReference type="AlphaFoldDB" id="A0A9Q8US56"/>
<dbReference type="RefSeq" id="XP_047764791.1">
    <property type="nucleotide sequence ID" value="XM_047909139.1"/>
</dbReference>
<protein>
    <submittedName>
        <fullName evidence="1">Oxidase ucsJ</fullName>
    </submittedName>
</protein>
<dbReference type="OrthoDB" id="2130169at2759"/>
<dbReference type="Gene3D" id="3.40.50.720">
    <property type="entry name" value="NAD(P)-binding Rossmann-like Domain"/>
    <property type="match status" value="1"/>
</dbReference>
<reference evidence="1" key="2">
    <citation type="journal article" date="2022" name="Microb. Genom.">
        <title>A chromosome-scale genome assembly of the tomato pathogen Cladosporium fulvum reveals a compartmentalized genome architecture and the presence of a dispensable chromosome.</title>
        <authorList>
            <person name="Zaccaron A.Z."/>
            <person name="Chen L.H."/>
            <person name="Samaras A."/>
            <person name="Stergiopoulos I."/>
        </authorList>
    </citation>
    <scope>NUCLEOTIDE SEQUENCE</scope>
    <source>
        <strain evidence="1">Race5_Kim</strain>
    </source>
</reference>
<dbReference type="GO" id="GO:0005737">
    <property type="term" value="C:cytoplasm"/>
    <property type="evidence" value="ECO:0007669"/>
    <property type="project" value="TreeGrafter"/>
</dbReference>
<dbReference type="SUPFAM" id="SSF51735">
    <property type="entry name" value="NAD(P)-binding Rossmann-fold domains"/>
    <property type="match status" value="1"/>
</dbReference>
<dbReference type="PANTHER" id="PTHR48079">
    <property type="entry name" value="PROTEIN YEEZ"/>
    <property type="match status" value="1"/>
</dbReference>